<dbReference type="EMBL" id="LN999010">
    <property type="protein sequence ID" value="CUX78550.1"/>
    <property type="molecule type" value="Genomic_DNA"/>
</dbReference>
<dbReference type="GeneID" id="33321886"/>
<sequence>MKVGFITIGQSPRVDVVPEILPYIPGVDVIECGALDGLSMDEIKRLAPREGDYVLVTRLRDGSEVKLSRDKIVKRLQECIDFLESKGVDVIGLLCTGEFPELSSKSAMLIEPSNLLIKLVEAINPKILGVVIPDNAQIDMTKDKWSRCCDKVIVVSFSPYSGDEKELPNVLEPLKDADLIVLDCIGYPARIKYIVKRALNIPVLLPRSVLGKVIAELGE</sequence>
<evidence type="ECO:0000313" key="4">
    <source>
        <dbReference type="Proteomes" id="UP000250189"/>
    </source>
</evidence>
<proteinExistence type="predicted"/>
<reference evidence="1 4" key="3">
    <citation type="submission" date="2016-04" db="EMBL/GenBank/DDBJ databases">
        <title>Complete genome sequence of Thermococcus chitonophagus type strain GC74.</title>
        <authorList>
            <person name="Oger P.M."/>
        </authorList>
    </citation>
    <scope>NUCLEOTIDE SEQUENCE [LARGE SCALE GENOMIC DNA]</scope>
    <source>
        <strain evidence="1 4">GC74</strain>
    </source>
</reference>
<dbReference type="OrthoDB" id="28208at2157"/>
<evidence type="ECO:0000313" key="2">
    <source>
        <dbReference type="EMBL" id="CUX78550.1"/>
    </source>
</evidence>
<organism evidence="2 3">
    <name type="scientific">Thermococcus chitonophagus</name>
    <dbReference type="NCBI Taxonomy" id="54262"/>
    <lineage>
        <taxon>Archaea</taxon>
        <taxon>Methanobacteriati</taxon>
        <taxon>Methanobacteriota</taxon>
        <taxon>Thermococci</taxon>
        <taxon>Thermococcales</taxon>
        <taxon>Thermococcaceae</taxon>
        <taxon>Thermococcus</taxon>
    </lineage>
</organism>
<dbReference type="Proteomes" id="UP000250189">
    <property type="component" value="Chromosome"/>
</dbReference>
<dbReference type="AlphaFoldDB" id="A0A160VU79"/>
<dbReference type="Pfam" id="PF07302">
    <property type="entry name" value="AroM"/>
    <property type="match status" value="1"/>
</dbReference>
<dbReference type="KEGG" id="tch:CHITON_1771"/>
<dbReference type="NCBIfam" id="NF007788">
    <property type="entry name" value="PRK10481.1"/>
    <property type="match status" value="1"/>
</dbReference>
<name>A0A160VU79_9EURY</name>
<dbReference type="RefSeq" id="WP_068578670.1">
    <property type="nucleotide sequence ID" value="NZ_CP015193.1"/>
</dbReference>
<dbReference type="STRING" id="54262.CHITON_1771"/>
<keyword evidence="4" id="KW-1185">Reference proteome</keyword>
<dbReference type="InterPro" id="IPR010843">
    <property type="entry name" value="Uncharacterised_AroM"/>
</dbReference>
<reference evidence="2" key="1">
    <citation type="submission" date="2016-01" db="EMBL/GenBank/DDBJ databases">
        <authorList>
            <person name="Oliw E.H."/>
        </authorList>
    </citation>
    <scope>NUCLEOTIDE SEQUENCE</scope>
    <source>
        <strain evidence="2">1</strain>
    </source>
</reference>
<reference evidence="3" key="2">
    <citation type="submission" date="2016-01" db="EMBL/GenBank/DDBJ databases">
        <authorList>
            <person name="Vorgias C.E."/>
        </authorList>
    </citation>
    <scope>NUCLEOTIDE SEQUENCE [LARGE SCALE GENOMIC DNA]</scope>
</reference>
<gene>
    <name evidence="1" type="ORF">A3L04_04880</name>
    <name evidence="2" type="ORF">CHITON_1771</name>
</gene>
<protein>
    <submittedName>
        <fullName evidence="2">AroM protein</fullName>
    </submittedName>
</protein>
<dbReference type="EMBL" id="CP015193">
    <property type="protein sequence ID" value="ASJ16455.1"/>
    <property type="molecule type" value="Genomic_DNA"/>
</dbReference>
<accession>A0A160VU79</accession>
<evidence type="ECO:0000313" key="3">
    <source>
        <dbReference type="Proteomes" id="UP000093069"/>
    </source>
</evidence>
<evidence type="ECO:0000313" key="1">
    <source>
        <dbReference type="EMBL" id="ASJ16455.1"/>
    </source>
</evidence>
<dbReference type="Proteomes" id="UP000093069">
    <property type="component" value="Chromosome I"/>
</dbReference>